<dbReference type="SUPFAM" id="SSF52025">
    <property type="entry name" value="PA domain"/>
    <property type="match status" value="1"/>
</dbReference>
<evidence type="ECO:0000313" key="6">
    <source>
        <dbReference type="RefSeq" id="NP_001373269.1"/>
    </source>
</evidence>
<feature type="domain" description="Peptide-N-glycosidase F N-terminal" evidence="3">
    <location>
        <begin position="370"/>
        <end position="492"/>
    </location>
</feature>
<dbReference type="CDD" id="cd00538">
    <property type="entry name" value="PA"/>
    <property type="match status" value="1"/>
</dbReference>
<protein>
    <submittedName>
        <fullName evidence="4">Si:dkey-256h2.1</fullName>
    </submittedName>
    <submittedName>
        <fullName evidence="6">Uncharacterized protein LOC337520 precursor</fullName>
    </submittedName>
</protein>
<dbReference type="Proteomes" id="UP000000437">
    <property type="component" value="Chromosome 16"/>
</dbReference>
<reference evidence="6" key="5">
    <citation type="journal article" date="2016" name="Matrix Biol.">
        <title>Structure, evolution and expression of collagen XXVIII: Lessons from the zebrafish.</title>
        <authorList>
            <person name="Gebauer J.M."/>
            <person name="Kobbe B."/>
            <person name="Paulsson M."/>
            <person name="Wagener R."/>
        </authorList>
    </citation>
    <scope>NUCLEOTIDE SEQUENCE</scope>
    <source>
        <strain evidence="6">Tuebingen</strain>
    </source>
</reference>
<reference evidence="6" key="6">
    <citation type="submission" date="2025-04" db="UniProtKB">
        <authorList>
            <consortium name="RefSeq"/>
        </authorList>
    </citation>
    <scope>IDENTIFICATION</scope>
    <source>
        <strain evidence="6">Tuebingen</strain>
    </source>
</reference>
<dbReference type="AlphaFoldDB" id="F1Q727"/>
<dbReference type="STRING" id="7955.ENSDARP00000033960"/>
<dbReference type="InterPro" id="IPR053251">
    <property type="entry name" value="N-glycanase"/>
</dbReference>
<dbReference type="ExpressionAtlas" id="F1Q727">
    <property type="expression patterns" value="baseline"/>
</dbReference>
<sequence length="662" mass="74465">MFYCRFLLYFYLLYFGASFRVIAASSQGNDKAPKNLHLVKRNAIKTRPSDALGGLEPGDPAPAFQVHTLDGMFVYSPRNESGRALIVHAFTNKSAFLECLWTWSESLSDLLDYLPSSTEVLMLSMDETAEQDALWMREQVYRAAAHRGKEILSRLHFSPTHVYNLGNWIPRVLYSWGCGGHNCGLGQVVFSSPDWKGPVIGKRLNARYDWLYAHWSTDPYRLLDVGDGCAPVASLKGAVAWVSEGGCSFFTKIKNMEKSNATGVLVYALPGNNIQDMNCKGDECFTSLHIPASMVHFQPKVKEALQKGRPVNVKFQVTPSRSFFFGIDQRGVLSEMGWFLYPSFRFMAWQAQWFVFNDALLEQLSQPAVTVSVFDHHDMHGNAGAHAVVDLPADISPYDVLELDTSLSCPGRRDETCAHWDHTVQLFVCCNDSSPYCNQELGRWVTAFRRGTGHWLTDVSALIPLLNNKKCSFTMKTAPWAMPWMTTLNLRFSQSNKTERLYPFEVMPLFNGGTFDKDYNRRYHEITFSIPAATKKVELYAVITGHGSDDNNCGEFCVTSHYFLINRSINNTLVFEAAGSPLGCSLLVPKGGVPNECGTWLYGRGGWCDGLQVDPWRTDITSQLDMSGSNSVRYFGLFEGRDPNPKTDPGNILMYSYLVFYQ</sequence>
<evidence type="ECO:0000259" key="3">
    <source>
        <dbReference type="SMART" id="SM01290"/>
    </source>
</evidence>
<dbReference type="eggNOG" id="ENOG502QTYJ">
    <property type="taxonomic scope" value="Eukaryota"/>
</dbReference>
<dbReference type="InterPro" id="IPR046450">
    <property type="entry name" value="PA_dom_sf"/>
</dbReference>
<dbReference type="Gene3D" id="2.60.120.230">
    <property type="match status" value="2"/>
</dbReference>
<evidence type="ECO:0000256" key="1">
    <source>
        <dbReference type="ARBA" id="ARBA00023157"/>
    </source>
</evidence>
<proteinExistence type="evidence at protein level"/>
<dbReference type="GO" id="GO:0016715">
    <property type="term" value="F:oxidoreductase activity, acting on paired donors, with incorporation or reduction of molecular oxygen, reduced ascorbate as one donor, and incorporation of one atom of oxygen"/>
    <property type="evidence" value="ECO:0007669"/>
    <property type="project" value="InterPro"/>
</dbReference>
<dbReference type="Pfam" id="PF09113">
    <property type="entry name" value="N-glycanase_C"/>
    <property type="match status" value="1"/>
</dbReference>
<keyword evidence="1" id="KW-1015">Disulfide bond</keyword>
<keyword evidence="8" id="KW-1267">Proteomics identification</keyword>
<dbReference type="Ensembl" id="ENSDART00000032188.7">
    <property type="protein sequence ID" value="ENSDARP00000033960.6"/>
    <property type="gene ID" value="ENSDARG00000021849.8"/>
</dbReference>
<dbReference type="AGR" id="ZFIN:ZDB-GENE-030131-9466"/>
<dbReference type="OMA" id="VWQAQWF"/>
<keyword evidence="5" id="KW-1185">Reference proteome</keyword>
<dbReference type="InterPro" id="IPR008977">
    <property type="entry name" value="PHM/PNGase_F_dom_sf"/>
</dbReference>
<reference evidence="4" key="1">
    <citation type="submission" date="2011-07" db="UniProtKB">
        <authorList>
            <consortium name="Ensembl"/>
        </authorList>
    </citation>
    <scope>IDENTIFICATION</scope>
    <source>
        <strain evidence="4">Tuebingen</strain>
    </source>
</reference>
<evidence type="ECO:0000313" key="4">
    <source>
        <dbReference type="Ensembl" id="ENSDARP00000033960"/>
    </source>
</evidence>
<dbReference type="Bgee" id="ENSDARG00000021849">
    <property type="expression patterns" value="Expressed in mature ovarian follicle and 22 other cell types or tissues"/>
</dbReference>
<reference evidence="4 5" key="2">
    <citation type="journal article" date="2013" name="Nature">
        <title>The zebrafish reference genome sequence and its relationship to the human genome.</title>
        <authorList>
            <consortium name="Genome Reference Consortium Zebrafish"/>
            <person name="Howe K."/>
            <person name="Clark M.D."/>
            <person name="Torroja C.F."/>
            <person name="Torrance J."/>
            <person name="Berthelot C."/>
            <person name="Muffato M."/>
            <person name="Collins J.E."/>
            <person name="Humphray S."/>
            <person name="McLaren K."/>
            <person name="Matthews L."/>
            <person name="McLaren S."/>
            <person name="Sealy I."/>
            <person name="Caccamo M."/>
            <person name="Churcher C."/>
            <person name="Scott C."/>
            <person name="Barrett J.C."/>
            <person name="Koch R."/>
            <person name="Rauch G.J."/>
            <person name="White S."/>
            <person name="Chow W."/>
            <person name="Kilian B."/>
            <person name="Quintais L.T."/>
            <person name="Guerra-Assuncao J.A."/>
            <person name="Zhou Y."/>
            <person name="Gu Y."/>
            <person name="Yen J."/>
            <person name="Vogel J.H."/>
            <person name="Eyre T."/>
            <person name="Redmond S."/>
            <person name="Banerjee R."/>
            <person name="Chi J."/>
            <person name="Fu B."/>
            <person name="Langley E."/>
            <person name="Maguire S.F."/>
            <person name="Laird G.K."/>
            <person name="Lloyd D."/>
            <person name="Kenyon E."/>
            <person name="Donaldson S."/>
            <person name="Sehra H."/>
            <person name="Almeida-King J."/>
            <person name="Loveland J."/>
            <person name="Trevanion S."/>
            <person name="Jones M."/>
            <person name="Quail M."/>
            <person name="Willey D."/>
            <person name="Hunt A."/>
            <person name="Burton J."/>
            <person name="Sims S."/>
            <person name="McLay K."/>
            <person name="Plumb B."/>
            <person name="Davis J."/>
            <person name="Clee C."/>
            <person name="Oliver K."/>
            <person name="Clark R."/>
            <person name="Riddle C."/>
            <person name="Elliot D."/>
            <person name="Eliott D."/>
            <person name="Threadgold G."/>
            <person name="Harden G."/>
            <person name="Ware D."/>
            <person name="Begum S."/>
            <person name="Mortimore B."/>
            <person name="Mortimer B."/>
            <person name="Kerry G."/>
            <person name="Heath P."/>
            <person name="Phillimore B."/>
            <person name="Tracey A."/>
            <person name="Corby N."/>
            <person name="Dunn M."/>
            <person name="Johnson C."/>
            <person name="Wood J."/>
            <person name="Clark S."/>
            <person name="Pelan S."/>
            <person name="Griffiths G."/>
            <person name="Smith M."/>
            <person name="Glithero R."/>
            <person name="Howden P."/>
            <person name="Barker N."/>
            <person name="Lloyd C."/>
            <person name="Stevens C."/>
            <person name="Harley J."/>
            <person name="Holt K."/>
            <person name="Panagiotidis G."/>
            <person name="Lovell J."/>
            <person name="Beasley H."/>
            <person name="Henderson C."/>
            <person name="Gordon D."/>
            <person name="Auger K."/>
            <person name="Wright D."/>
            <person name="Collins J."/>
            <person name="Raisen C."/>
            <person name="Dyer L."/>
            <person name="Leung K."/>
            <person name="Robertson L."/>
            <person name="Ambridge K."/>
            <person name="Leongamornlert D."/>
            <person name="McGuire S."/>
            <person name="Gilderthorp R."/>
            <person name="Griffiths C."/>
            <person name="Manthravadi D."/>
            <person name="Nichol S."/>
            <person name="Barker G."/>
            <person name="Whitehead S."/>
            <person name="Kay M."/>
            <person name="Brown J."/>
            <person name="Murnane C."/>
            <person name="Gray E."/>
            <person name="Humphries M."/>
            <person name="Sycamore N."/>
            <person name="Barker D."/>
            <person name="Saunders D."/>
            <person name="Wallis J."/>
            <person name="Babbage A."/>
            <person name="Hammond S."/>
            <person name="Mashreghi-Mohammadi M."/>
            <person name="Barr L."/>
            <person name="Martin S."/>
            <person name="Wray P."/>
            <person name="Ellington A."/>
            <person name="Matthews N."/>
            <person name="Ellwood M."/>
            <person name="Woodmansey R."/>
            <person name="Clark G."/>
            <person name="Cooper J."/>
            <person name="Cooper J."/>
            <person name="Tromans A."/>
            <person name="Grafham D."/>
            <person name="Skuce C."/>
            <person name="Pandian R."/>
            <person name="Andrews R."/>
            <person name="Harrison E."/>
            <person name="Kimberley A."/>
            <person name="Garnett J."/>
            <person name="Fosker N."/>
            <person name="Hall R."/>
            <person name="Garner P."/>
            <person name="Kelly D."/>
            <person name="Bird C."/>
            <person name="Palmer S."/>
            <person name="Gehring I."/>
            <person name="Berger A."/>
            <person name="Dooley C.M."/>
            <person name="Ersan-Urun Z."/>
            <person name="Eser C."/>
            <person name="Geiger H."/>
            <person name="Geisler M."/>
            <person name="Karotki L."/>
            <person name="Kirn A."/>
            <person name="Konantz J."/>
            <person name="Konantz M."/>
            <person name="Oberlander M."/>
            <person name="Rudolph-Geiger S."/>
            <person name="Teucke M."/>
            <person name="Lanz C."/>
            <person name="Raddatz G."/>
            <person name="Osoegawa K."/>
            <person name="Zhu B."/>
            <person name="Rapp A."/>
            <person name="Widaa S."/>
            <person name="Langford C."/>
            <person name="Yang F."/>
            <person name="Schuster S.C."/>
            <person name="Carter N.P."/>
            <person name="Harrow J."/>
            <person name="Ning Z."/>
            <person name="Herrero J."/>
            <person name="Searle S.M."/>
            <person name="Enright A."/>
            <person name="Geisler R."/>
            <person name="Plasterk R.H."/>
            <person name="Lee C."/>
            <person name="Westerfield M."/>
            <person name="de Jong P.J."/>
            <person name="Zon L.I."/>
            <person name="Postlethwait J.H."/>
            <person name="Nusslein-Volhard C."/>
            <person name="Hubbard T.J."/>
            <person name="Roest Crollius H."/>
            <person name="Rogers J."/>
            <person name="Stemple D.L."/>
        </authorList>
    </citation>
    <scope>NUCLEOTIDE SEQUENCE [LARGE SCALE GENOMIC DNA]</scope>
    <source>
        <strain evidence="4 5">Tuebingen</strain>
    </source>
</reference>
<dbReference type="PANTHER" id="PTHR39319">
    <property type="entry name" value="SI:DKEY-256H2.1"/>
    <property type="match status" value="1"/>
</dbReference>
<dbReference type="InterPro" id="IPR015196">
    <property type="entry name" value="PngaseF_N"/>
</dbReference>
<evidence type="ECO:0000313" key="5">
    <source>
        <dbReference type="Proteomes" id="UP000000437"/>
    </source>
</evidence>
<dbReference type="PaxDb" id="7955-ENSDARP00000033960"/>
<dbReference type="ZFIN" id="ZDB-GENE-030131-9466">
    <property type="gene designation" value="si:dkey-256h2.1"/>
</dbReference>
<dbReference type="Gene3D" id="3.50.30.30">
    <property type="match status" value="1"/>
</dbReference>
<dbReference type="KEGG" id="dre:337520"/>
<organism evidence="4">
    <name type="scientific">Danio rerio</name>
    <name type="common">Zebrafish</name>
    <name type="synonym">Brachydanio rerio</name>
    <dbReference type="NCBI Taxonomy" id="7955"/>
    <lineage>
        <taxon>Eukaryota</taxon>
        <taxon>Metazoa</taxon>
        <taxon>Chordata</taxon>
        <taxon>Craniata</taxon>
        <taxon>Vertebrata</taxon>
        <taxon>Euteleostomi</taxon>
        <taxon>Actinopterygii</taxon>
        <taxon>Neopterygii</taxon>
        <taxon>Teleostei</taxon>
        <taxon>Ostariophysi</taxon>
        <taxon>Cypriniformes</taxon>
        <taxon>Danionidae</taxon>
        <taxon>Danioninae</taxon>
        <taxon>Danio</taxon>
    </lineage>
</organism>
<evidence type="ECO:0007829" key="8">
    <source>
        <dbReference type="PeptideAtlas" id="F1Q727"/>
    </source>
</evidence>
<name>F1Q727_DANRE</name>
<dbReference type="SMART" id="SM01290">
    <property type="entry name" value="N-glycanase_N"/>
    <property type="match status" value="1"/>
</dbReference>
<dbReference type="GlyGen" id="F1Q727">
    <property type="glycosylation" value="1 site"/>
</dbReference>
<dbReference type="SUPFAM" id="SSF49742">
    <property type="entry name" value="PHM/PNGase F"/>
    <property type="match status" value="1"/>
</dbReference>
<dbReference type="PANTHER" id="PTHR39319:SF1">
    <property type="entry name" value="SI:DKEY-256H2.1"/>
    <property type="match status" value="1"/>
</dbReference>
<dbReference type="HOGENOM" id="CLU_027145_0_0_1"/>
<dbReference type="RefSeq" id="NP_001373269.1">
    <property type="nucleotide sequence ID" value="NM_001386340.1"/>
</dbReference>
<evidence type="ECO:0000256" key="2">
    <source>
        <dbReference type="SAM" id="SignalP"/>
    </source>
</evidence>
<feature type="chain" id="PRO_5043058381" evidence="2 6">
    <location>
        <begin position="19"/>
        <end position="662"/>
    </location>
</feature>
<reference evidence="6" key="3">
    <citation type="journal article" date="2015" name="Nat. Commun.">
        <title>RFX transcription factors are essential for hearing in mice.</title>
        <authorList>
            <person name="Elkon R."/>
            <person name="Milon B."/>
            <person name="Morrison L."/>
            <person name="Shah M."/>
            <person name="Vijayakumar S."/>
            <person name="Racherla M."/>
            <person name="Leitch C.C."/>
            <person name="Silipino L."/>
            <person name="Hadi S."/>
            <person name="Weiss-Gayet M."/>
            <person name="Barras E."/>
            <person name="Schmid C.D."/>
            <person name="Ait-Lounis A."/>
            <person name="Barnes A."/>
            <person name="Song Y."/>
            <person name="Eisenman D.J."/>
            <person name="Eliyahu E."/>
            <person name="Frolenkov G.I."/>
            <person name="Strome S.E."/>
            <person name="Durand B."/>
            <person name="Zaghloul N.A."/>
            <person name="Jones S.M."/>
            <person name="Reith W."/>
            <person name="Hertzano R."/>
        </authorList>
    </citation>
    <scope>NUCLEOTIDE SEQUENCE</scope>
    <source>
        <strain evidence="6">Tuebingen</strain>
    </source>
</reference>
<dbReference type="InterPro" id="IPR014784">
    <property type="entry name" value="Cu2_ascorb_mOase-like_C"/>
</dbReference>
<accession>F1Q727</accession>
<keyword evidence="2 6" id="KW-0732">Signal</keyword>
<dbReference type="GeneTree" id="ENSGT00390000001883"/>
<feature type="signal peptide" evidence="2">
    <location>
        <begin position="1"/>
        <end position="18"/>
    </location>
</feature>
<accession>A0A8N7TC07</accession>
<dbReference type="SMR" id="F1Q727"/>
<dbReference type="EMBL" id="LO017849">
    <property type="status" value="NOT_ANNOTATED_CDS"/>
    <property type="molecule type" value="Genomic_DNA"/>
</dbReference>
<reference evidence="6" key="4">
    <citation type="journal article" date="2016" name="BMC Genomics">
        <title>Gene evolution and gene expression after whole genome duplication in fish: the PhyloFish database.</title>
        <authorList>
            <person name="Pasquier J."/>
            <person name="Cabau C."/>
            <person name="Nguyen T."/>
            <person name="Jouanno E."/>
            <person name="Severac D."/>
            <person name="Braasch I."/>
            <person name="Journot L."/>
            <person name="Pontarotti P."/>
            <person name="Klopp C."/>
            <person name="Postlethwait J.H."/>
            <person name="Guiguen Y."/>
            <person name="Bobe J."/>
        </authorList>
    </citation>
    <scope>NUCLEOTIDE SEQUENCE</scope>
    <source>
        <strain evidence="6">Tuebingen</strain>
    </source>
</reference>
<dbReference type="EMBL" id="CU041379">
    <property type="status" value="NOT_ANNOTATED_CDS"/>
    <property type="molecule type" value="Genomic_DNA"/>
</dbReference>
<dbReference type="InterPro" id="IPR015197">
    <property type="entry name" value="PngaseF_C"/>
</dbReference>
<dbReference type="Pfam" id="PF09112">
    <property type="entry name" value="N-glycanase_N"/>
    <property type="match status" value="1"/>
</dbReference>
<evidence type="ECO:0000313" key="7">
    <source>
        <dbReference type="ZFIN" id="ZDB-GENE-030131-9466"/>
    </source>
</evidence>
<gene>
    <name evidence="4 6 7" type="primary">si:dkey-256h2.1</name>
    <name evidence="6" type="synonym">fj80h11</name>
    <name evidence="6" type="synonym">wu:fb77c05</name>
    <name evidence="6" type="synonym">wu:fj80h11</name>
</gene>
<dbReference type="GeneID" id="337520"/>
<dbReference type="OrthoDB" id="406745at2759"/>